<gene>
    <name evidence="1" type="ORF">LCGC14_1031910</name>
</gene>
<organism evidence="1">
    <name type="scientific">marine sediment metagenome</name>
    <dbReference type="NCBI Taxonomy" id="412755"/>
    <lineage>
        <taxon>unclassified sequences</taxon>
        <taxon>metagenomes</taxon>
        <taxon>ecological metagenomes</taxon>
    </lineage>
</organism>
<proteinExistence type="predicted"/>
<comment type="caution">
    <text evidence="1">The sequence shown here is derived from an EMBL/GenBank/DDBJ whole genome shotgun (WGS) entry which is preliminary data.</text>
</comment>
<sequence length="58" mass="6737">MGLNILEFPEQNYDYICEDCETRHSSYLVHSQIVGFICMNCGSNKLDRIIDKKIIPEV</sequence>
<dbReference type="EMBL" id="LAZR01004193">
    <property type="protein sequence ID" value="KKN10911.1"/>
    <property type="molecule type" value="Genomic_DNA"/>
</dbReference>
<dbReference type="AlphaFoldDB" id="A0A0F9QCG9"/>
<reference evidence="1" key="1">
    <citation type="journal article" date="2015" name="Nature">
        <title>Complex archaea that bridge the gap between prokaryotes and eukaryotes.</title>
        <authorList>
            <person name="Spang A."/>
            <person name="Saw J.H."/>
            <person name="Jorgensen S.L."/>
            <person name="Zaremba-Niedzwiedzka K."/>
            <person name="Martijn J."/>
            <person name="Lind A.E."/>
            <person name="van Eijk R."/>
            <person name="Schleper C."/>
            <person name="Guy L."/>
            <person name="Ettema T.J."/>
        </authorList>
    </citation>
    <scope>NUCLEOTIDE SEQUENCE</scope>
</reference>
<accession>A0A0F9QCG9</accession>
<name>A0A0F9QCG9_9ZZZZ</name>
<protein>
    <submittedName>
        <fullName evidence="1">Uncharacterized protein</fullName>
    </submittedName>
</protein>
<evidence type="ECO:0000313" key="1">
    <source>
        <dbReference type="EMBL" id="KKN10911.1"/>
    </source>
</evidence>